<dbReference type="InterPro" id="IPR029069">
    <property type="entry name" value="HotDog_dom_sf"/>
</dbReference>
<evidence type="ECO:0000313" key="6">
    <source>
        <dbReference type="Proteomes" id="UP000243719"/>
    </source>
</evidence>
<name>A0A1H2PKM8_9BURK</name>
<gene>
    <name evidence="5" type="ORF">SAMN05216551_102172</name>
</gene>
<dbReference type="Proteomes" id="UP000243719">
    <property type="component" value="Unassembled WGS sequence"/>
</dbReference>
<dbReference type="AlphaFoldDB" id="A0A1H2PKM8"/>
<dbReference type="InterPro" id="IPR003736">
    <property type="entry name" value="PAAI_dom"/>
</dbReference>
<dbReference type="InterPro" id="IPR006683">
    <property type="entry name" value="Thioestr_dom"/>
</dbReference>
<protein>
    <submittedName>
        <fullName evidence="5">Uncharacterized domain 1-containing protein</fullName>
    </submittedName>
</protein>
<organism evidence="5 6">
    <name type="scientific">Chitinasiproducens palmae</name>
    <dbReference type="NCBI Taxonomy" id="1770053"/>
    <lineage>
        <taxon>Bacteria</taxon>
        <taxon>Pseudomonadati</taxon>
        <taxon>Pseudomonadota</taxon>
        <taxon>Betaproteobacteria</taxon>
        <taxon>Burkholderiales</taxon>
        <taxon>Burkholderiaceae</taxon>
        <taxon>Chitinasiproducens</taxon>
    </lineage>
</organism>
<dbReference type="NCBIfam" id="TIGR00369">
    <property type="entry name" value="unchar_dom_1"/>
    <property type="match status" value="1"/>
</dbReference>
<dbReference type="EMBL" id="FNLO01000002">
    <property type="protein sequence ID" value="SDV46995.1"/>
    <property type="molecule type" value="Genomic_DNA"/>
</dbReference>
<evidence type="ECO:0000256" key="1">
    <source>
        <dbReference type="ARBA" id="ARBA00008324"/>
    </source>
</evidence>
<dbReference type="SUPFAM" id="SSF54637">
    <property type="entry name" value="Thioesterase/thiol ester dehydrase-isomerase"/>
    <property type="match status" value="1"/>
</dbReference>
<evidence type="ECO:0000256" key="3">
    <source>
        <dbReference type="SAM" id="MobiDB-lite"/>
    </source>
</evidence>
<proteinExistence type="inferred from homology"/>
<feature type="compositionally biased region" description="Low complexity" evidence="3">
    <location>
        <begin position="133"/>
        <end position="145"/>
    </location>
</feature>
<feature type="region of interest" description="Disordered" evidence="3">
    <location>
        <begin position="131"/>
        <end position="158"/>
    </location>
</feature>
<dbReference type="PANTHER" id="PTHR21660">
    <property type="entry name" value="THIOESTERASE SUPERFAMILY MEMBER-RELATED"/>
    <property type="match status" value="1"/>
</dbReference>
<sequence>MSTAATREPVTLESAFCLDQGFELTEYDGTSATLVCELQDRQKNRHGNAHGGVIAALLDTAMGLATRSSGRVENLGTVSLTVNYLKPASGRVTAHAQVRRCGRTLAFCDAEVRNAADDIVATASAVFAVAPRGRSGTEPGTESGTESGGKPDIETSHA</sequence>
<dbReference type="GO" id="GO:0047617">
    <property type="term" value="F:fatty acyl-CoA hydrolase activity"/>
    <property type="evidence" value="ECO:0007669"/>
    <property type="project" value="InterPro"/>
</dbReference>
<evidence type="ECO:0000259" key="4">
    <source>
        <dbReference type="Pfam" id="PF03061"/>
    </source>
</evidence>
<dbReference type="Pfam" id="PF03061">
    <property type="entry name" value="4HBT"/>
    <property type="match status" value="1"/>
</dbReference>
<dbReference type="InterPro" id="IPR039298">
    <property type="entry name" value="ACOT13"/>
</dbReference>
<dbReference type="PANTHER" id="PTHR21660:SF1">
    <property type="entry name" value="ACYL-COENZYME A THIOESTERASE 13"/>
    <property type="match status" value="1"/>
</dbReference>
<evidence type="ECO:0000256" key="2">
    <source>
        <dbReference type="ARBA" id="ARBA00022801"/>
    </source>
</evidence>
<dbReference type="CDD" id="cd03443">
    <property type="entry name" value="PaaI_thioesterase"/>
    <property type="match status" value="1"/>
</dbReference>
<dbReference type="Gene3D" id="3.10.129.10">
    <property type="entry name" value="Hotdog Thioesterase"/>
    <property type="match status" value="1"/>
</dbReference>
<feature type="domain" description="Thioesterase" evidence="4">
    <location>
        <begin position="46"/>
        <end position="118"/>
    </location>
</feature>
<keyword evidence="2" id="KW-0378">Hydrolase</keyword>
<reference evidence="6" key="1">
    <citation type="submission" date="2016-09" db="EMBL/GenBank/DDBJ databases">
        <authorList>
            <person name="Varghese N."/>
            <person name="Submissions S."/>
        </authorList>
    </citation>
    <scope>NUCLEOTIDE SEQUENCE [LARGE SCALE GENOMIC DNA]</scope>
    <source>
        <strain evidence="6">JS23</strain>
    </source>
</reference>
<keyword evidence="6" id="KW-1185">Reference proteome</keyword>
<dbReference type="STRING" id="1770053.SAMN05216551_102172"/>
<feature type="compositionally biased region" description="Basic and acidic residues" evidence="3">
    <location>
        <begin position="149"/>
        <end position="158"/>
    </location>
</feature>
<comment type="similarity">
    <text evidence="1">Belongs to the thioesterase PaaI family.</text>
</comment>
<accession>A0A1H2PKM8</accession>
<evidence type="ECO:0000313" key="5">
    <source>
        <dbReference type="EMBL" id="SDV46995.1"/>
    </source>
</evidence>